<evidence type="ECO:0000259" key="3">
    <source>
        <dbReference type="Pfam" id="PF15420"/>
    </source>
</evidence>
<gene>
    <name evidence="4" type="ORF">CWE09_04825</name>
</gene>
<evidence type="ECO:0000259" key="2">
    <source>
        <dbReference type="Pfam" id="PF10081"/>
    </source>
</evidence>
<dbReference type="Proteomes" id="UP000288293">
    <property type="component" value="Unassembled WGS sequence"/>
</dbReference>
<evidence type="ECO:0000256" key="1">
    <source>
        <dbReference type="SAM" id="Phobius"/>
    </source>
</evidence>
<dbReference type="AlphaFoldDB" id="A0A432W7J5"/>
<dbReference type="PIRSF" id="PIRSF007542">
    <property type="entry name" value="UCP007542"/>
    <property type="match status" value="1"/>
</dbReference>
<name>A0A432W7J5_9GAMM</name>
<evidence type="ECO:0000313" key="5">
    <source>
        <dbReference type="Proteomes" id="UP000288293"/>
    </source>
</evidence>
<feature type="transmembrane region" description="Helical" evidence="1">
    <location>
        <begin position="38"/>
        <end position="60"/>
    </location>
</feature>
<accession>A0A432W7J5</accession>
<feature type="transmembrane region" description="Helical" evidence="1">
    <location>
        <begin position="113"/>
        <end position="134"/>
    </location>
</feature>
<keyword evidence="1" id="KW-0812">Transmembrane</keyword>
<dbReference type="InterPro" id="IPR027788">
    <property type="entry name" value="Alpha/beta-hydrolase_N_dom"/>
</dbReference>
<protein>
    <recommendedName>
        <fullName evidence="6">Alpha/beta-hydrolase catalytic domain-containing protein</fullName>
    </recommendedName>
</protein>
<proteinExistence type="predicted"/>
<feature type="transmembrane region" description="Helical" evidence="1">
    <location>
        <begin position="155"/>
        <end position="179"/>
    </location>
</feature>
<dbReference type="RefSeq" id="WP_126802870.1">
    <property type="nucleotide sequence ID" value="NZ_PIPL01000001.1"/>
</dbReference>
<dbReference type="InterPro" id="IPR027787">
    <property type="entry name" value="Alpha/beta-hydrolase_catalytic"/>
</dbReference>
<feature type="domain" description="Alpha/beta-hydrolase N-terminal" evidence="3">
    <location>
        <begin position="23"/>
        <end position="230"/>
    </location>
</feature>
<feature type="domain" description="Alpha/beta-hydrolase catalytic" evidence="2">
    <location>
        <begin position="248"/>
        <end position="535"/>
    </location>
</feature>
<dbReference type="EMBL" id="PIPL01000001">
    <property type="protein sequence ID" value="RUO26054.1"/>
    <property type="molecule type" value="Genomic_DNA"/>
</dbReference>
<keyword evidence="1" id="KW-0472">Membrane</keyword>
<keyword evidence="1" id="KW-1133">Transmembrane helix</keyword>
<evidence type="ECO:0000313" key="4">
    <source>
        <dbReference type="EMBL" id="RUO26054.1"/>
    </source>
</evidence>
<evidence type="ECO:0008006" key="6">
    <source>
        <dbReference type="Google" id="ProtNLM"/>
    </source>
</evidence>
<reference evidence="4 5" key="1">
    <citation type="journal article" date="2011" name="Front. Microbiol.">
        <title>Genomic signatures of strain selection and enhancement in Bacillus atrophaeus var. globigii, a historical biowarfare simulant.</title>
        <authorList>
            <person name="Gibbons H.S."/>
            <person name="Broomall S.M."/>
            <person name="McNew L.A."/>
            <person name="Daligault H."/>
            <person name="Chapman C."/>
            <person name="Bruce D."/>
            <person name="Karavis M."/>
            <person name="Krepps M."/>
            <person name="McGregor P.A."/>
            <person name="Hong C."/>
            <person name="Park K.H."/>
            <person name="Akmal A."/>
            <person name="Feldman A."/>
            <person name="Lin J.S."/>
            <person name="Chang W.E."/>
            <person name="Higgs B.W."/>
            <person name="Demirev P."/>
            <person name="Lindquist J."/>
            <person name="Liem A."/>
            <person name="Fochler E."/>
            <person name="Read T.D."/>
            <person name="Tapia R."/>
            <person name="Johnson S."/>
            <person name="Bishop-Lilly K.A."/>
            <person name="Detter C."/>
            <person name="Han C."/>
            <person name="Sozhamannan S."/>
            <person name="Rosenzweig C.N."/>
            <person name="Skowronski E.W."/>
        </authorList>
    </citation>
    <scope>NUCLEOTIDE SEQUENCE [LARGE SCALE GENOMIC DNA]</scope>
    <source>
        <strain evidence="4 5">MLST1</strain>
    </source>
</reference>
<feature type="transmembrane region" description="Helical" evidence="1">
    <location>
        <begin position="72"/>
        <end position="93"/>
    </location>
</feature>
<sequence>MQKSSFFCTTGWLVGIFFFALSLTPTLLPRTDLVQGLISGFSLAAGYGVGVFLRWLWGYLQLPLPTAQAQRYVHLIAGVLCAAIAFAFLWQASTWQNSVRLLMGMEDDVRVRALLVGLVALLVFFAILLMAKLFRRTFLFLAAKLQRFIPSRVSHMGGLIIAFFVFWSVIDGVFFSFALRTADRTYQEVDLLLEPEVEQPGDALKTGSEASLIDWQGLGRHGRRFVVRGPSQEDISDFTGDDQAFEPIRVYVGVNSAETPEERAQFALQELLRVDAFQRSTLVLITPTGTGWVDPAAINTLEYLQRGDIASVTAQYSYLPSPLSLVLEGDYGVETARALFQAVYTYWSDLPTDERPRLYLHGLSLGALNSDRSFDFYDVIDDPFHGALWSGPPFRSETWRNVTARREAGSAAWLPRFRDESVVRFMNQYQGLQRARSEWGSFRIAYLQYASDPVTFFEPQAFYREPDWMREPRGPDVSPDLRWFPIVTGLQLAADLAAGTSPPGYGHEYAAEHYIDAWLALTEPEGWQEADIQRLKALFATDH</sequence>
<comment type="caution">
    <text evidence="4">The sequence shown here is derived from an EMBL/GenBank/DDBJ whole genome shotgun (WGS) entry which is preliminary data.</text>
</comment>
<keyword evidence="5" id="KW-1185">Reference proteome</keyword>
<dbReference type="InterPro" id="IPR012037">
    <property type="entry name" value="Alpha/beta-hydrolase_fam"/>
</dbReference>
<dbReference type="OrthoDB" id="4397445at2"/>
<dbReference type="Pfam" id="PF10081">
    <property type="entry name" value="Abhydrolase_9"/>
    <property type="match status" value="1"/>
</dbReference>
<organism evidence="4 5">
    <name type="scientific">Aliidiomarina minuta</name>
    <dbReference type="NCBI Taxonomy" id="880057"/>
    <lineage>
        <taxon>Bacteria</taxon>
        <taxon>Pseudomonadati</taxon>
        <taxon>Pseudomonadota</taxon>
        <taxon>Gammaproteobacteria</taxon>
        <taxon>Alteromonadales</taxon>
        <taxon>Idiomarinaceae</taxon>
        <taxon>Aliidiomarina</taxon>
    </lineage>
</organism>
<dbReference type="Pfam" id="PF15420">
    <property type="entry name" value="Abhydrolase_9_N"/>
    <property type="match status" value="1"/>
</dbReference>